<feature type="transmembrane region" description="Helical" evidence="3">
    <location>
        <begin position="33"/>
        <end position="56"/>
    </location>
</feature>
<dbReference type="STRING" id="1056495.Calag_0312"/>
<keyword evidence="3" id="KW-0812">Transmembrane</keyword>
<feature type="transmembrane region" description="Helical" evidence="3">
    <location>
        <begin position="365"/>
        <end position="385"/>
    </location>
</feature>
<name>L0A8E1_CALLD</name>
<protein>
    <submittedName>
        <fullName evidence="4">Glycosyl transferase</fullName>
    </submittedName>
</protein>
<dbReference type="InParanoid" id="L0A8E1"/>
<evidence type="ECO:0000256" key="1">
    <source>
        <dbReference type="ARBA" id="ARBA00022676"/>
    </source>
</evidence>
<evidence type="ECO:0000256" key="3">
    <source>
        <dbReference type="SAM" id="Phobius"/>
    </source>
</evidence>
<dbReference type="Pfam" id="PF13641">
    <property type="entry name" value="Glyco_tranf_2_3"/>
    <property type="match status" value="1"/>
</dbReference>
<feature type="transmembrane region" description="Helical" evidence="3">
    <location>
        <begin position="397"/>
        <end position="415"/>
    </location>
</feature>
<proteinExistence type="predicted"/>
<feature type="transmembrane region" description="Helical" evidence="3">
    <location>
        <begin position="337"/>
        <end position="359"/>
    </location>
</feature>
<evidence type="ECO:0000256" key="2">
    <source>
        <dbReference type="ARBA" id="ARBA00022679"/>
    </source>
</evidence>
<dbReference type="HOGENOM" id="CLU_646559_0_0_2"/>
<keyword evidence="3" id="KW-0472">Membrane</keyword>
<evidence type="ECO:0000313" key="5">
    <source>
        <dbReference type="Proteomes" id="UP000010469"/>
    </source>
</evidence>
<dbReference type="Gene3D" id="3.90.550.10">
    <property type="entry name" value="Spore Coat Polysaccharide Biosynthesis Protein SpsA, Chain A"/>
    <property type="match status" value="1"/>
</dbReference>
<dbReference type="eggNOG" id="arCOG01389">
    <property type="taxonomic scope" value="Archaea"/>
</dbReference>
<keyword evidence="3" id="KW-1133">Transmembrane helix</keyword>
<sequence length="435" mass="49001">MKIMQVQYIDLNQIQTLLKVINVEYQSYLPKWAMIYIAATGTIASLLAAVELAIFVSPMNSTNKYNVDDLKKKLSYYPLVSIILPSYKEGDLLKRALKSINEQTYPHNKIEVILAVEKDDNTIDKALDIVGLSNCKENCCSSSMGDIKTKIVYGKGNGKPSALNEALKCVEGEIIGVLDADDILTKNAIITAVSYLVNQDIDAIQLPREVILDKESKKTFKGAHIRAQEAEMFLYTKLLAPVMEKLSGISWVMGSGYFVKKDVLNKLGGWEEKAATEDLDLSIRMIASGYKIKVISESPVYTEPVRNYSQLITQKERWVRGMLLLVPKVLRHPRKSWPLLSIYLMPIAEYATILWPIMAPYALKYAIIAFFIEFLIGFASYYTIYKRVGKTIRPLPIILAIYGITSWIALAKLVIGRAHEWKGTRLTKGIKVSKK</sequence>
<dbReference type="EMBL" id="CP003378">
    <property type="protein sequence ID" value="AFZ70091.1"/>
    <property type="molecule type" value="Genomic_DNA"/>
</dbReference>
<reference evidence="5" key="1">
    <citation type="submission" date="2012-03" db="EMBL/GenBank/DDBJ databases">
        <title>Complete genome of Caldisphaera lagunensis DSM 15908.</title>
        <authorList>
            <person name="Lucas S."/>
            <person name="Copeland A."/>
            <person name="Lapidus A."/>
            <person name="Glavina del Rio T."/>
            <person name="Dalin E."/>
            <person name="Tice H."/>
            <person name="Bruce D."/>
            <person name="Goodwin L."/>
            <person name="Pitluck S."/>
            <person name="Peters L."/>
            <person name="Mikhailova N."/>
            <person name="Teshima H."/>
            <person name="Kyrpides N."/>
            <person name="Mavromatis K."/>
            <person name="Ivanova N."/>
            <person name="Brettin T."/>
            <person name="Detter J.C."/>
            <person name="Han C."/>
            <person name="Larimer F."/>
            <person name="Land M."/>
            <person name="Hauser L."/>
            <person name="Markowitz V."/>
            <person name="Cheng J.-F."/>
            <person name="Hugenholtz P."/>
            <person name="Woyke T."/>
            <person name="Wu D."/>
            <person name="Spring S."/>
            <person name="Schroeder M."/>
            <person name="Brambilla E."/>
            <person name="Klenk H.-P."/>
            <person name="Eisen J.A."/>
        </authorList>
    </citation>
    <scope>NUCLEOTIDE SEQUENCE [LARGE SCALE GENOMIC DNA]</scope>
    <source>
        <strain evidence="5">DSM 15908 / JCM 11604 / IC-154</strain>
    </source>
</reference>
<dbReference type="SUPFAM" id="SSF53448">
    <property type="entry name" value="Nucleotide-diphospho-sugar transferases"/>
    <property type="match status" value="1"/>
</dbReference>
<dbReference type="InterPro" id="IPR029044">
    <property type="entry name" value="Nucleotide-diphossugar_trans"/>
</dbReference>
<keyword evidence="2 4" id="KW-0808">Transferase</keyword>
<keyword evidence="5" id="KW-1185">Reference proteome</keyword>
<gene>
    <name evidence="4" type="ordered locus">Calag_0312</name>
</gene>
<dbReference type="GO" id="GO:0016757">
    <property type="term" value="F:glycosyltransferase activity"/>
    <property type="evidence" value="ECO:0007669"/>
    <property type="project" value="UniProtKB-KW"/>
</dbReference>
<dbReference type="KEGG" id="clg:Calag_0312"/>
<evidence type="ECO:0000313" key="4">
    <source>
        <dbReference type="EMBL" id="AFZ70091.1"/>
    </source>
</evidence>
<accession>L0A8E1</accession>
<keyword evidence="1" id="KW-0328">Glycosyltransferase</keyword>
<organism evidence="4 5">
    <name type="scientific">Caldisphaera lagunensis (strain DSM 15908 / JCM 11604 / ANMR 0165 / IC-154)</name>
    <dbReference type="NCBI Taxonomy" id="1056495"/>
    <lineage>
        <taxon>Archaea</taxon>
        <taxon>Thermoproteota</taxon>
        <taxon>Thermoprotei</taxon>
        <taxon>Acidilobales</taxon>
        <taxon>Caldisphaeraceae</taxon>
        <taxon>Caldisphaera</taxon>
    </lineage>
</organism>
<dbReference type="Proteomes" id="UP000010469">
    <property type="component" value="Chromosome"/>
</dbReference>
<dbReference type="PANTHER" id="PTHR43630:SF1">
    <property type="entry name" value="POLY-BETA-1,6-N-ACETYL-D-GLUCOSAMINE SYNTHASE"/>
    <property type="match status" value="1"/>
</dbReference>
<dbReference type="AlphaFoldDB" id="L0A8E1"/>
<dbReference type="PANTHER" id="PTHR43630">
    <property type="entry name" value="POLY-BETA-1,6-N-ACETYL-D-GLUCOSAMINE SYNTHASE"/>
    <property type="match status" value="1"/>
</dbReference>